<accession>A0ABR7RP09</accession>
<evidence type="ECO:0000313" key="4">
    <source>
        <dbReference type="Proteomes" id="UP000626026"/>
    </source>
</evidence>
<dbReference type="PANTHER" id="PTHR48207">
    <property type="entry name" value="SUCCINATE--HYDROXYMETHYLGLUTARATE COA-TRANSFERASE"/>
    <property type="match status" value="1"/>
</dbReference>
<dbReference type="Gene3D" id="3.30.1540.10">
    <property type="entry name" value="formyl-coa transferase, domain 3"/>
    <property type="match status" value="1"/>
</dbReference>
<evidence type="ECO:0000313" key="3">
    <source>
        <dbReference type="EMBL" id="MBC9208340.1"/>
    </source>
</evidence>
<comment type="caution">
    <text evidence="3">The sequence shown here is derived from an EMBL/GenBank/DDBJ whole genome shotgun (WGS) entry which is preliminary data.</text>
</comment>
<evidence type="ECO:0000256" key="1">
    <source>
        <dbReference type="ARBA" id="ARBA00022679"/>
    </source>
</evidence>
<feature type="region of interest" description="Disordered" evidence="2">
    <location>
        <begin position="410"/>
        <end position="437"/>
    </location>
</feature>
<dbReference type="InterPro" id="IPR044855">
    <property type="entry name" value="CoA-Trfase_III_dom3_sf"/>
</dbReference>
<dbReference type="InterPro" id="IPR050483">
    <property type="entry name" value="CoA-transferase_III_domain"/>
</dbReference>
<dbReference type="GO" id="GO:0016740">
    <property type="term" value="F:transferase activity"/>
    <property type="evidence" value="ECO:0007669"/>
    <property type="project" value="UniProtKB-KW"/>
</dbReference>
<dbReference type="Proteomes" id="UP000626026">
    <property type="component" value="Unassembled WGS sequence"/>
</dbReference>
<protein>
    <submittedName>
        <fullName evidence="3">CoA transferase</fullName>
    </submittedName>
</protein>
<dbReference type="EMBL" id="JACTVA010000030">
    <property type="protein sequence ID" value="MBC9208340.1"/>
    <property type="molecule type" value="Genomic_DNA"/>
</dbReference>
<dbReference type="SUPFAM" id="SSF89796">
    <property type="entry name" value="CoA-transferase family III (CaiB/BaiF)"/>
    <property type="match status" value="1"/>
</dbReference>
<reference evidence="3 4" key="1">
    <citation type="journal article" date="2013" name="Int. J. Syst. Evol. Microbiol.">
        <title>Roseomonas aerophila sp. nov., isolated from air.</title>
        <authorList>
            <person name="Kim S.J."/>
            <person name="Weon H.Y."/>
            <person name="Ahn J.H."/>
            <person name="Hong S.B."/>
            <person name="Seok S.J."/>
            <person name="Whang K.S."/>
            <person name="Kwon S.W."/>
        </authorList>
    </citation>
    <scope>NUCLEOTIDE SEQUENCE [LARGE SCALE GENOMIC DNA]</scope>
    <source>
        <strain evidence="3 4">NBRC 108923</strain>
    </source>
</reference>
<dbReference type="InterPro" id="IPR023606">
    <property type="entry name" value="CoA-Trfase_III_dom_1_sf"/>
</dbReference>
<keyword evidence="1 3" id="KW-0808">Transferase</keyword>
<proteinExistence type="predicted"/>
<feature type="compositionally biased region" description="Polar residues" evidence="2">
    <location>
        <begin position="425"/>
        <end position="437"/>
    </location>
</feature>
<gene>
    <name evidence="3" type="ORF">IBL26_15955</name>
</gene>
<evidence type="ECO:0000256" key="2">
    <source>
        <dbReference type="SAM" id="MobiDB-lite"/>
    </source>
</evidence>
<dbReference type="Pfam" id="PF02515">
    <property type="entry name" value="CoA_transf_3"/>
    <property type="match status" value="1"/>
</dbReference>
<dbReference type="Gene3D" id="3.40.50.10540">
    <property type="entry name" value="Crotonobetainyl-coa:carnitine coa-transferase, domain 1"/>
    <property type="match status" value="1"/>
</dbReference>
<dbReference type="InterPro" id="IPR003673">
    <property type="entry name" value="CoA-Trfase_fam_III"/>
</dbReference>
<sequence length="437" mass="46060">MDQPMPQQQAPAAPPAAAWKGPLAGLRVLDLTRVLAGPLAAQFLADLGAEVLKLEAPERGDETRGFAPFVEGESHYFLALNRGKRSLVVDLREPEGAEILRGLVAKADVLIENFRPGVMDRLGLGAAALMAANPRLIYCAISGFGLTGPLAGAPSFDIVTQAMTGVMSVNGAAGGAPVKLGLPIGDMSGGIFGAIGILSALHERSVTGRGRLIDASLYDGTMSLLGYLSQLAFITGQNPQPVGSAHPSVVPYDAFPAMDGAIVIACLADQFWPRLCTALGCPELGSDPGLATMAQRRERRGEIEPRIAAITRTRSVAEWQGILEAHDVPHAPVLGVQEALAHPHARAREMVVEVQHQTLGTMPVLGRPLKFPGETQAPLEAPPVLGQHTEEILRRELNYSAAQIQALRERGVIDRGTRPHAPAPQTENGPGSVTGNS</sequence>
<name>A0ABR7RP09_9PROT</name>
<dbReference type="RefSeq" id="WP_187785497.1">
    <property type="nucleotide sequence ID" value="NZ_JACTVA010000030.1"/>
</dbReference>
<dbReference type="PANTHER" id="PTHR48207:SF3">
    <property type="entry name" value="SUCCINATE--HYDROXYMETHYLGLUTARATE COA-TRANSFERASE"/>
    <property type="match status" value="1"/>
</dbReference>
<keyword evidence="4" id="KW-1185">Reference proteome</keyword>
<organism evidence="3 4">
    <name type="scientific">Teichococcus aerophilus</name>
    <dbReference type="NCBI Taxonomy" id="1224513"/>
    <lineage>
        <taxon>Bacteria</taxon>
        <taxon>Pseudomonadati</taxon>
        <taxon>Pseudomonadota</taxon>
        <taxon>Alphaproteobacteria</taxon>
        <taxon>Acetobacterales</taxon>
        <taxon>Roseomonadaceae</taxon>
        <taxon>Roseomonas</taxon>
    </lineage>
</organism>